<dbReference type="PROSITE" id="PS51717">
    <property type="entry name" value="G_VLIG"/>
    <property type="match status" value="1"/>
</dbReference>
<dbReference type="STRING" id="5888.A0E3A8"/>
<feature type="coiled-coil region" evidence="1">
    <location>
        <begin position="781"/>
        <end position="868"/>
    </location>
</feature>
<dbReference type="eggNOG" id="ENOG502QUF5">
    <property type="taxonomic scope" value="Eukaryota"/>
</dbReference>
<evidence type="ECO:0000313" key="4">
    <source>
        <dbReference type="Proteomes" id="UP000000600"/>
    </source>
</evidence>
<dbReference type="KEGG" id="ptm:GSPATT00022948001"/>
<dbReference type="InterPro" id="IPR030383">
    <property type="entry name" value="G_VLIG_dom"/>
</dbReference>
<dbReference type="Proteomes" id="UP000000600">
    <property type="component" value="Unassembled WGS sequence"/>
</dbReference>
<dbReference type="HOGENOM" id="CLU_276023_0_0_1"/>
<dbReference type="PANTHER" id="PTHR22796">
    <property type="entry name" value="URG4-RELATED"/>
    <property type="match status" value="1"/>
</dbReference>
<feature type="coiled-coil region" evidence="1">
    <location>
        <begin position="584"/>
        <end position="611"/>
    </location>
</feature>
<dbReference type="RefSeq" id="XP_001457172.1">
    <property type="nucleotide sequence ID" value="XM_001457135.1"/>
</dbReference>
<feature type="coiled-coil region" evidence="1">
    <location>
        <begin position="661"/>
        <end position="727"/>
    </location>
</feature>
<dbReference type="FunFam" id="3.40.50.300:FF:004991">
    <property type="entry name" value="Uncharacterized protein"/>
    <property type="match status" value="1"/>
</dbReference>
<reference evidence="3 4" key="1">
    <citation type="journal article" date="2006" name="Nature">
        <title>Global trends of whole-genome duplications revealed by the ciliate Paramecium tetraurelia.</title>
        <authorList>
            <consortium name="Genoscope"/>
            <person name="Aury J.-M."/>
            <person name="Jaillon O."/>
            <person name="Duret L."/>
            <person name="Noel B."/>
            <person name="Jubin C."/>
            <person name="Porcel B.M."/>
            <person name="Segurens B."/>
            <person name="Daubin V."/>
            <person name="Anthouard V."/>
            <person name="Aiach N."/>
            <person name="Arnaiz O."/>
            <person name="Billaut A."/>
            <person name="Beisson J."/>
            <person name="Blanc I."/>
            <person name="Bouhouche K."/>
            <person name="Camara F."/>
            <person name="Duharcourt S."/>
            <person name="Guigo R."/>
            <person name="Gogendeau D."/>
            <person name="Katinka M."/>
            <person name="Keller A.-M."/>
            <person name="Kissmehl R."/>
            <person name="Klotz C."/>
            <person name="Koll F."/>
            <person name="Le Moue A."/>
            <person name="Lepere C."/>
            <person name="Malinsky S."/>
            <person name="Nowacki M."/>
            <person name="Nowak J.K."/>
            <person name="Plattner H."/>
            <person name="Poulain J."/>
            <person name="Ruiz F."/>
            <person name="Serrano V."/>
            <person name="Zagulski M."/>
            <person name="Dessen P."/>
            <person name="Betermier M."/>
            <person name="Weissenbach J."/>
            <person name="Scarpelli C."/>
            <person name="Schachter V."/>
            <person name="Sperling L."/>
            <person name="Meyer E."/>
            <person name="Cohen J."/>
            <person name="Wincker P."/>
        </authorList>
    </citation>
    <scope>NUCLEOTIDE SEQUENCE [LARGE SCALE GENOMIC DNA]</scope>
    <source>
        <strain evidence="3 4">Stock d4-2</strain>
    </source>
</reference>
<dbReference type="GO" id="GO:0005525">
    <property type="term" value="F:GTP binding"/>
    <property type="evidence" value="ECO:0007669"/>
    <property type="project" value="InterPro"/>
</dbReference>
<dbReference type="AlphaFoldDB" id="A0E3A8"/>
<dbReference type="SUPFAM" id="SSF52540">
    <property type="entry name" value="P-loop containing nucleoside triphosphate hydrolases"/>
    <property type="match status" value="1"/>
</dbReference>
<feature type="domain" description="VLIG-type G" evidence="2">
    <location>
        <begin position="293"/>
        <end position="331"/>
    </location>
</feature>
<dbReference type="InterPro" id="IPR027417">
    <property type="entry name" value="P-loop_NTPase"/>
</dbReference>
<evidence type="ECO:0000256" key="1">
    <source>
        <dbReference type="SAM" id="Coils"/>
    </source>
</evidence>
<proteinExistence type="predicted"/>
<dbReference type="InParanoid" id="A0E3A8"/>
<gene>
    <name evidence="3" type="ORF">GSPATT00022948001</name>
</gene>
<keyword evidence="1" id="KW-0175">Coiled coil</keyword>
<dbReference type="Pfam" id="PF01926">
    <property type="entry name" value="MMR_HSR1"/>
    <property type="match status" value="1"/>
</dbReference>
<dbReference type="Gene3D" id="3.40.50.300">
    <property type="entry name" value="P-loop containing nucleotide triphosphate hydrolases"/>
    <property type="match status" value="1"/>
</dbReference>
<dbReference type="OrthoDB" id="3214109at2759"/>
<protein>
    <recommendedName>
        <fullName evidence="2">VLIG-type G domain-containing protein</fullName>
    </recommendedName>
</protein>
<dbReference type="PANTHER" id="PTHR22796:SF1">
    <property type="entry name" value="VWFA DOMAIN-CONTAINING PROTEIN"/>
    <property type="match status" value="1"/>
</dbReference>
<sequence>MSICEQCVKLEDKFVDITIKQVAYLSQQKKFILLTQKNDVYFFLEDQKQIIQAMCSSKNNKKELLQFSQNSKSEKLEQLLSCPSGKYFYFSNGENCFMYDINGLEVREIRVNGKIKIFEDKSDIIIIDNITKIEQNNSVIVLANAIKQKTINKLGDEEKQIVGNPSLDIIKGSCIKFGPNSVFLSTSKKKQISFQIDKQRFSQIESYFNKINLNNNINLDVAKLQFSEISQQDLQSIMFSRVPLQLCTTENGILIPLFDGFRKETSTEQKVCVYEKSKQLRLGFIEEFLINNQTNIFVIGIIGKQSSGKSYLLNRVFGTRFSVSSARCTDGIWASIGWIEGQKFLILDCEGLFNSARTNQEEVQMLAFLTAICDISILNSDITFNRYMNDLFNNLTNASSQLKGETLFKGQLHIALRDVSSTDNSGIDNELLTNLYRLKSQDSQDIVFLKKLFNNNFTVEKLFNFEHQQFDEQIINLRQYFSKRAQTSKRWEDGRKLVQMMKILLCQLELSDHGNANLIDIKLQVEKIIENQIKLWHQFSINQPQNCKLAQQEYEFPENSEEIIFFNSSLLKQVQKDLHLNNTILNHNENLNQMENEIQKLMIQRKEYILEQTKQELQKYQQPEIIEIKSKEEGLLTIYINNQIQQYQFCKEKCSHCYLQCNQFKNHIKEQEKLITTLQEQQKTLEKEIAETSIKTDDESQQIQQRLIQISEELQELDINISQKEQLQRKEKIYSKIIKQNLKLQQFSFCDTQKKQVILENLDLKQIQNQKFSVDLTAENLDKIINEIKSSQEKKNQQLEENLIVLEQIQNDIKIKEKLIKDIQNEIQMKQDNHAKQSLQKDELENTLAHQQNELNIIKQDQQKLEQTLLQWVDFKIENHKLIEQQKQIEARFLDEEKKECNIKRQITILEQKLNDFQQQKLTIYKETELFEEQKEIRNEKDMLLKVLNDLQKQIDKIDKLRSIKQLFPNVSAIQTKEKSKLESELKITIDSDLDLKQKEIEETKSAYQEQLKKQKFEDLEILEQIYNEQKETTSNQSQLEKIVYQRYVTHKQQEKKDLIEELENLKENAQKNQQNMNQLKIVSENLSIYQKLQNQQKQTENFMNEIKDQLIKINNNKRTNYNKIINNKLNKLNFLKITTTLQKLTNKQNNHKKI</sequence>
<organism evidence="3 4">
    <name type="scientific">Paramecium tetraurelia</name>
    <dbReference type="NCBI Taxonomy" id="5888"/>
    <lineage>
        <taxon>Eukaryota</taxon>
        <taxon>Sar</taxon>
        <taxon>Alveolata</taxon>
        <taxon>Ciliophora</taxon>
        <taxon>Intramacronucleata</taxon>
        <taxon>Oligohymenophorea</taxon>
        <taxon>Peniculida</taxon>
        <taxon>Parameciidae</taxon>
        <taxon>Paramecium</taxon>
    </lineage>
</organism>
<keyword evidence="4" id="KW-1185">Reference proteome</keyword>
<evidence type="ECO:0000259" key="2">
    <source>
        <dbReference type="PROSITE" id="PS51717"/>
    </source>
</evidence>
<dbReference type="GeneID" id="5042957"/>
<dbReference type="InterPro" id="IPR006073">
    <property type="entry name" value="GTP-bd"/>
</dbReference>
<evidence type="ECO:0000313" key="3">
    <source>
        <dbReference type="EMBL" id="CAK89775.1"/>
    </source>
</evidence>
<dbReference type="EMBL" id="CT868656">
    <property type="protein sequence ID" value="CAK89775.1"/>
    <property type="molecule type" value="Genomic_DNA"/>
</dbReference>
<feature type="coiled-coil region" evidence="1">
    <location>
        <begin position="1049"/>
        <end position="1110"/>
    </location>
</feature>
<accession>A0E3A8</accession>
<name>A0E3A8_PARTE</name>